<protein>
    <submittedName>
        <fullName evidence="8">Mesothelin</fullName>
    </submittedName>
</protein>
<accession>A0A9F5N6W8</accession>
<keyword evidence="3" id="KW-0732">Signal</keyword>
<name>A0A9F5N6W8_PYTBI</name>
<dbReference type="Pfam" id="PF06060">
    <property type="entry name" value="Mesothelin"/>
    <property type="match status" value="1"/>
</dbReference>
<dbReference type="AlphaFoldDB" id="A0A9F5N6W8"/>
<keyword evidence="6" id="KW-0325">Glycoprotein</keyword>
<dbReference type="OrthoDB" id="9329195at2759"/>
<comment type="similarity">
    <text evidence="2">Belongs to the mesothelin family.</text>
</comment>
<dbReference type="GO" id="GO:0009986">
    <property type="term" value="C:cell surface"/>
    <property type="evidence" value="ECO:0007669"/>
    <property type="project" value="TreeGrafter"/>
</dbReference>
<keyword evidence="5" id="KW-0472">Membrane</keyword>
<organism evidence="7 8">
    <name type="scientific">Python bivittatus</name>
    <name type="common">Burmese python</name>
    <name type="synonym">Python molurus bivittatus</name>
    <dbReference type="NCBI Taxonomy" id="176946"/>
    <lineage>
        <taxon>Eukaryota</taxon>
        <taxon>Metazoa</taxon>
        <taxon>Chordata</taxon>
        <taxon>Craniata</taxon>
        <taxon>Vertebrata</taxon>
        <taxon>Euteleostomi</taxon>
        <taxon>Lepidosauria</taxon>
        <taxon>Squamata</taxon>
        <taxon>Bifurcata</taxon>
        <taxon>Unidentata</taxon>
        <taxon>Episquamata</taxon>
        <taxon>Toxicofera</taxon>
        <taxon>Serpentes</taxon>
        <taxon>Henophidia</taxon>
        <taxon>Pythonidae</taxon>
        <taxon>Python</taxon>
    </lineage>
</organism>
<comment type="subcellular location">
    <subcellularLocation>
        <location evidence="1">Membrane</location>
    </subcellularLocation>
</comment>
<dbReference type="Proteomes" id="UP000695026">
    <property type="component" value="Unplaced"/>
</dbReference>
<proteinExistence type="inferred from homology"/>
<evidence type="ECO:0000256" key="1">
    <source>
        <dbReference type="ARBA" id="ARBA00004370"/>
    </source>
</evidence>
<dbReference type="Gene3D" id="1.20.970.40">
    <property type="match status" value="1"/>
</dbReference>
<dbReference type="PANTHER" id="PTHR23412">
    <property type="entry name" value="STEREOCILIN RELATED"/>
    <property type="match status" value="1"/>
</dbReference>
<evidence type="ECO:0000256" key="6">
    <source>
        <dbReference type="ARBA" id="ARBA00023180"/>
    </source>
</evidence>
<reference evidence="8" key="1">
    <citation type="submission" date="2025-08" db="UniProtKB">
        <authorList>
            <consortium name="RefSeq"/>
        </authorList>
    </citation>
    <scope>IDENTIFICATION</scope>
    <source>
        <tissue evidence="8">Liver</tissue>
    </source>
</reference>
<evidence type="ECO:0000256" key="5">
    <source>
        <dbReference type="ARBA" id="ARBA00023136"/>
    </source>
</evidence>
<dbReference type="GeneID" id="112542736"/>
<dbReference type="RefSeq" id="XP_025032033.1">
    <property type="nucleotide sequence ID" value="XM_025176265.1"/>
</dbReference>
<dbReference type="PANTHER" id="PTHR23412:SF6">
    <property type="entry name" value="MESOTHELIN"/>
    <property type="match status" value="1"/>
</dbReference>
<evidence type="ECO:0000256" key="4">
    <source>
        <dbReference type="ARBA" id="ARBA00022889"/>
    </source>
</evidence>
<dbReference type="InterPro" id="IPR026664">
    <property type="entry name" value="Stereocilin-rel"/>
</dbReference>
<evidence type="ECO:0000256" key="3">
    <source>
        <dbReference type="ARBA" id="ARBA00022729"/>
    </source>
</evidence>
<keyword evidence="4" id="KW-0130">Cell adhesion</keyword>
<feature type="non-terminal residue" evidence="8">
    <location>
        <position position="365"/>
    </location>
</feature>
<dbReference type="KEGG" id="pbi:112542736"/>
<evidence type="ECO:0000256" key="2">
    <source>
        <dbReference type="ARBA" id="ARBA00011016"/>
    </source>
</evidence>
<dbReference type="GO" id="GO:0016020">
    <property type="term" value="C:membrane"/>
    <property type="evidence" value="ECO:0007669"/>
    <property type="project" value="UniProtKB-SubCell"/>
</dbReference>
<keyword evidence="7" id="KW-1185">Reference proteome</keyword>
<gene>
    <name evidence="8" type="primary">MSLN</name>
</gene>
<dbReference type="CTD" id="10232"/>
<dbReference type="InterPro" id="IPR010335">
    <property type="entry name" value="Mesothelin"/>
</dbReference>
<evidence type="ECO:0000313" key="8">
    <source>
        <dbReference type="RefSeq" id="XP_025032033.1"/>
    </source>
</evidence>
<dbReference type="GO" id="GO:0007160">
    <property type="term" value="P:cell-matrix adhesion"/>
    <property type="evidence" value="ECO:0007669"/>
    <property type="project" value="TreeGrafter"/>
</dbReference>
<sequence>MEHLNISGPVISKEDAGIPDHSVCEVSGDIIAASDENLLKQLSQCQHFTPDQIQAIQAIFSSGNTSFGPPSTWTSSVLDELGHLILILGPSILQAIPKSVLMPWLQKAFLRSDLPLDQLVQIRESLKSSRRKRAPAECPEDKTITEEVLNDELLFYTTEELKSCLTKEILQNNLSLFSEYPFTTEQLKAVIEKLDEIFPTEYPPSVVSNLGILFELMDQSNIKKWTIDSPSTLRALLDSVSSDEQRISIIRHYNDLGNQIDHHFLKALGPYICLLNEDQLRMISEDSIKMVTTLDPSNCSQAIKDNLYPKAKRAFSDLHYKYLEYYDRIRPFLGGAPGDDLRALSKNDINMDINTFLGLKNISLK</sequence>
<dbReference type="OMA" id="PRSGICC"/>
<evidence type="ECO:0000313" key="7">
    <source>
        <dbReference type="Proteomes" id="UP000695026"/>
    </source>
</evidence>